<dbReference type="AlphaFoldDB" id="A0AAD7ULS0"/>
<sequence>MSWGDEEDEELAVLRQEVVNHLRAEVMEAKSNEYKAVRAVEEQEMEVARLRIEYEALRAENKNLAAKIEAERAQLRKVLAEHAEAVAERNRLRRDDIDAFLKNCGLDAHLDAFRREQISSVRDLAFLKEDDYASVLKLKVGPRAKLREALKNHLTGVTYYY</sequence>
<dbReference type="CDD" id="cd09487">
    <property type="entry name" value="SAM_superfamily"/>
    <property type="match status" value="1"/>
</dbReference>
<evidence type="ECO:0000256" key="1">
    <source>
        <dbReference type="SAM" id="Coils"/>
    </source>
</evidence>
<protein>
    <recommendedName>
        <fullName evidence="2">SAM domain-containing protein</fullName>
    </recommendedName>
</protein>
<evidence type="ECO:0000313" key="3">
    <source>
        <dbReference type="EMBL" id="KAJ8611742.1"/>
    </source>
</evidence>
<dbReference type="Pfam" id="PF00536">
    <property type="entry name" value="SAM_1"/>
    <property type="match status" value="1"/>
</dbReference>
<reference evidence="3" key="1">
    <citation type="submission" date="2023-01" db="EMBL/GenBank/DDBJ databases">
        <title>Metagenome sequencing of chrysophaentin producing Chrysophaeum taylorii.</title>
        <authorList>
            <person name="Davison J."/>
            <person name="Bewley C."/>
        </authorList>
    </citation>
    <scope>NUCLEOTIDE SEQUENCE</scope>
    <source>
        <strain evidence="3">NIES-1699</strain>
    </source>
</reference>
<dbReference type="SUPFAM" id="SSF47769">
    <property type="entry name" value="SAM/Pointed domain"/>
    <property type="match status" value="1"/>
</dbReference>
<evidence type="ECO:0000259" key="2">
    <source>
        <dbReference type="Pfam" id="PF00536"/>
    </source>
</evidence>
<gene>
    <name evidence="3" type="ORF">CTAYLR_009516</name>
</gene>
<organism evidence="3 4">
    <name type="scientific">Chrysophaeum taylorii</name>
    <dbReference type="NCBI Taxonomy" id="2483200"/>
    <lineage>
        <taxon>Eukaryota</taxon>
        <taxon>Sar</taxon>
        <taxon>Stramenopiles</taxon>
        <taxon>Ochrophyta</taxon>
        <taxon>Pelagophyceae</taxon>
        <taxon>Pelagomonadales</taxon>
        <taxon>Pelagomonadaceae</taxon>
        <taxon>Chrysophaeum</taxon>
    </lineage>
</organism>
<keyword evidence="4" id="KW-1185">Reference proteome</keyword>
<dbReference type="Proteomes" id="UP001230188">
    <property type="component" value="Unassembled WGS sequence"/>
</dbReference>
<keyword evidence="1" id="KW-0175">Coiled coil</keyword>
<dbReference type="EMBL" id="JAQMWT010000064">
    <property type="protein sequence ID" value="KAJ8611742.1"/>
    <property type="molecule type" value="Genomic_DNA"/>
</dbReference>
<accession>A0AAD7ULS0</accession>
<evidence type="ECO:0000313" key="4">
    <source>
        <dbReference type="Proteomes" id="UP001230188"/>
    </source>
</evidence>
<comment type="caution">
    <text evidence="3">The sequence shown here is derived from an EMBL/GenBank/DDBJ whole genome shotgun (WGS) entry which is preliminary data.</text>
</comment>
<name>A0AAD7ULS0_9STRA</name>
<dbReference type="Gene3D" id="1.10.150.50">
    <property type="entry name" value="Transcription Factor, Ets-1"/>
    <property type="match status" value="1"/>
</dbReference>
<dbReference type="InterPro" id="IPR001660">
    <property type="entry name" value="SAM"/>
</dbReference>
<feature type="coiled-coil region" evidence="1">
    <location>
        <begin position="40"/>
        <end position="95"/>
    </location>
</feature>
<feature type="domain" description="SAM" evidence="2">
    <location>
        <begin position="95"/>
        <end position="151"/>
    </location>
</feature>
<proteinExistence type="predicted"/>
<dbReference type="InterPro" id="IPR013761">
    <property type="entry name" value="SAM/pointed_sf"/>
</dbReference>